<name>A0A0M3HU17_ASCLU</name>
<reference evidence="2" key="1">
    <citation type="submission" date="2017-02" db="UniProtKB">
        <authorList>
            <consortium name="WormBaseParasite"/>
        </authorList>
    </citation>
    <scope>IDENTIFICATION</scope>
</reference>
<sequence length="112" mass="12011">MDDGPRGCRPTLSYASIGIAKPQILGADAAHVEGNLILRCRRTSRSGCHSNSAAEFTGWQLWVGRERRAEEEGECDEGGCVSWGITVPSASLRRAIHEAGCGAFADYRSSEA</sequence>
<proteinExistence type="predicted"/>
<dbReference type="AlphaFoldDB" id="A0A0M3HU17"/>
<accession>A0A0M3HU17</accession>
<dbReference type="WBParaSite" id="ALUE_0000623201-mRNA-1">
    <property type="protein sequence ID" value="ALUE_0000623201-mRNA-1"/>
    <property type="gene ID" value="ALUE_0000623201"/>
</dbReference>
<keyword evidence="1" id="KW-1185">Reference proteome</keyword>
<evidence type="ECO:0000313" key="2">
    <source>
        <dbReference type="WBParaSite" id="ALUE_0000623201-mRNA-1"/>
    </source>
</evidence>
<dbReference type="Proteomes" id="UP000036681">
    <property type="component" value="Unplaced"/>
</dbReference>
<evidence type="ECO:0000313" key="1">
    <source>
        <dbReference type="Proteomes" id="UP000036681"/>
    </source>
</evidence>
<protein>
    <submittedName>
        <fullName evidence="2">R3H domain-containing protein</fullName>
    </submittedName>
</protein>
<organism evidence="1 2">
    <name type="scientific">Ascaris lumbricoides</name>
    <name type="common">Giant roundworm</name>
    <dbReference type="NCBI Taxonomy" id="6252"/>
    <lineage>
        <taxon>Eukaryota</taxon>
        <taxon>Metazoa</taxon>
        <taxon>Ecdysozoa</taxon>
        <taxon>Nematoda</taxon>
        <taxon>Chromadorea</taxon>
        <taxon>Rhabditida</taxon>
        <taxon>Spirurina</taxon>
        <taxon>Ascaridomorpha</taxon>
        <taxon>Ascaridoidea</taxon>
        <taxon>Ascarididae</taxon>
        <taxon>Ascaris</taxon>
    </lineage>
</organism>